<dbReference type="InterPro" id="IPR001245">
    <property type="entry name" value="Ser-Thr/Tyr_kinase_cat_dom"/>
</dbReference>
<keyword evidence="4" id="KW-1185">Reference proteome</keyword>
<dbReference type="EMBL" id="LGRX02026623">
    <property type="protein sequence ID" value="KAK3250566.1"/>
    <property type="molecule type" value="Genomic_DNA"/>
</dbReference>
<dbReference type="PANTHER" id="PTHR44329:SF140">
    <property type="entry name" value="INACTIVE PROTEIN TYROSINE KINASE PTKL"/>
    <property type="match status" value="1"/>
</dbReference>
<sequence length="397" mass="46053">MRTALETQQPSGRRPVYLSTLKSLATYLFWGVRLSRRLYTLRHMTPNNYELEIDTHLKYIERIGEGEFATVDSFWLQDATRPQYKSQRKVAVKRLKASQIIRIIDHKLNDVVQVIHKTAEEIQDMVEETEILKRISHPNITAFLGYGYYLDDGTAREYMFCCQEYLERTLQDEFTDQEYSMKQALCWCLDIAKGLRYLHTRTPKVLHRDLKPVNILVSATGVAKVADFGLFGFCMPQELTARKGYRNLRTTMSAKRFKLAGNTGSYRYMAPENYLGTEYNEKVDIYSFSMLMYTMVRRKMVYYDNFLVPEQIAKDSTKGARPKMHAKWPTEICTLLEDCWHSDPAMRISGTEVVTRIESILKNDALIANLEELSPPKPNIANCRVPMFKKSSTCTIA</sequence>
<evidence type="ECO:0000313" key="4">
    <source>
        <dbReference type="Proteomes" id="UP001190700"/>
    </source>
</evidence>
<dbReference type="PANTHER" id="PTHR44329">
    <property type="entry name" value="SERINE/THREONINE-PROTEIN KINASE TNNI3K-RELATED"/>
    <property type="match status" value="1"/>
</dbReference>
<dbReference type="SMART" id="SM00220">
    <property type="entry name" value="S_TKc"/>
    <property type="match status" value="1"/>
</dbReference>
<accession>A0AAE0F3C7</accession>
<evidence type="ECO:0000313" key="2">
    <source>
        <dbReference type="EMBL" id="KAK3250566.1"/>
    </source>
</evidence>
<evidence type="ECO:0000259" key="1">
    <source>
        <dbReference type="PROSITE" id="PS50011"/>
    </source>
</evidence>
<dbReference type="Proteomes" id="UP001190700">
    <property type="component" value="Unassembled WGS sequence"/>
</dbReference>
<dbReference type="PROSITE" id="PS50011">
    <property type="entry name" value="PROTEIN_KINASE_DOM"/>
    <property type="match status" value="1"/>
</dbReference>
<dbReference type="Gene3D" id="1.10.510.10">
    <property type="entry name" value="Transferase(Phosphotransferase) domain 1"/>
    <property type="match status" value="1"/>
</dbReference>
<protein>
    <recommendedName>
        <fullName evidence="1">Protein kinase domain-containing protein</fullName>
    </recommendedName>
</protein>
<dbReference type="SUPFAM" id="SSF56112">
    <property type="entry name" value="Protein kinase-like (PK-like)"/>
    <property type="match status" value="1"/>
</dbReference>
<reference evidence="2 4" key="1">
    <citation type="journal article" date="2015" name="Genome Biol. Evol.">
        <title>Comparative Genomics of a Bacterivorous Green Alga Reveals Evolutionary Causalities and Consequences of Phago-Mixotrophic Mode of Nutrition.</title>
        <authorList>
            <person name="Burns J.A."/>
            <person name="Paasch A."/>
            <person name="Narechania A."/>
            <person name="Kim E."/>
        </authorList>
    </citation>
    <scope>NUCLEOTIDE SEQUENCE [LARGE SCALE GENOMIC DNA]</scope>
    <source>
        <strain evidence="2">PLY_AMNH</strain>
    </source>
</reference>
<reference evidence="2" key="2">
    <citation type="submission" date="2023-06" db="EMBL/GenBank/DDBJ databases">
        <title>Long-read-based genome assembly of the green algal bacterivore Cymbomonas tetramitiformis.</title>
        <authorList>
            <person name="Gyaltshen Y."/>
            <person name="Rozenberg A."/>
            <person name="Paasch A."/>
            <person name="Burns J.A."/>
            <person name="Warring S."/>
            <person name="Larson R."/>
            <person name="Maurer-Alcala X."/>
            <person name="Dacks J."/>
            <person name="Kim E."/>
        </authorList>
    </citation>
    <scope>NUCLEOTIDE SEQUENCE</scope>
    <source>
        <strain evidence="2">PLY_AMNH</strain>
    </source>
</reference>
<dbReference type="InterPro" id="IPR000719">
    <property type="entry name" value="Prot_kinase_dom"/>
</dbReference>
<dbReference type="InterPro" id="IPR051681">
    <property type="entry name" value="Ser/Thr_Kinases-Pseudokinases"/>
</dbReference>
<gene>
    <name evidence="3" type="ORF">CYMTET_40056</name>
    <name evidence="2" type="ORF">CYMTET_40057</name>
</gene>
<dbReference type="PROSITE" id="PS00108">
    <property type="entry name" value="PROTEIN_KINASE_ST"/>
    <property type="match status" value="1"/>
</dbReference>
<dbReference type="GO" id="GO:0005524">
    <property type="term" value="F:ATP binding"/>
    <property type="evidence" value="ECO:0007669"/>
    <property type="project" value="InterPro"/>
</dbReference>
<dbReference type="EMBL" id="LGRX02026622">
    <property type="protein sequence ID" value="KAK3250569.1"/>
    <property type="molecule type" value="Genomic_DNA"/>
</dbReference>
<organism evidence="2 4">
    <name type="scientific">Cymbomonas tetramitiformis</name>
    <dbReference type="NCBI Taxonomy" id="36881"/>
    <lineage>
        <taxon>Eukaryota</taxon>
        <taxon>Viridiplantae</taxon>
        <taxon>Chlorophyta</taxon>
        <taxon>Pyramimonadophyceae</taxon>
        <taxon>Pyramimonadales</taxon>
        <taxon>Pyramimonadaceae</taxon>
        <taxon>Cymbomonas</taxon>
    </lineage>
</organism>
<feature type="domain" description="Protein kinase" evidence="1">
    <location>
        <begin position="57"/>
        <end position="361"/>
    </location>
</feature>
<dbReference type="InterPro" id="IPR011009">
    <property type="entry name" value="Kinase-like_dom_sf"/>
</dbReference>
<evidence type="ECO:0000313" key="3">
    <source>
        <dbReference type="EMBL" id="KAK3250569.1"/>
    </source>
</evidence>
<dbReference type="InterPro" id="IPR008271">
    <property type="entry name" value="Ser/Thr_kinase_AS"/>
</dbReference>
<dbReference type="AlphaFoldDB" id="A0AAE0F3C7"/>
<dbReference type="GO" id="GO:0004674">
    <property type="term" value="F:protein serine/threonine kinase activity"/>
    <property type="evidence" value="ECO:0007669"/>
    <property type="project" value="TreeGrafter"/>
</dbReference>
<dbReference type="Pfam" id="PF07714">
    <property type="entry name" value="PK_Tyr_Ser-Thr"/>
    <property type="match status" value="1"/>
</dbReference>
<dbReference type="Gene3D" id="3.30.200.20">
    <property type="entry name" value="Phosphorylase Kinase, domain 1"/>
    <property type="match status" value="1"/>
</dbReference>
<comment type="caution">
    <text evidence="2">The sequence shown here is derived from an EMBL/GenBank/DDBJ whole genome shotgun (WGS) entry which is preliminary data.</text>
</comment>
<proteinExistence type="predicted"/>
<name>A0AAE0F3C7_9CHLO</name>